<evidence type="ECO:0000313" key="5">
    <source>
        <dbReference type="Proteomes" id="UP000022910"/>
    </source>
</evidence>
<dbReference type="PROSITE" id="PS50097">
    <property type="entry name" value="BTB"/>
    <property type="match status" value="1"/>
</dbReference>
<dbReference type="CDD" id="cd18186">
    <property type="entry name" value="BTB_POZ_ZBTB_KLHL-like"/>
    <property type="match status" value="1"/>
</dbReference>
<dbReference type="InterPro" id="IPR011333">
    <property type="entry name" value="SKP1/BTB/POZ_sf"/>
</dbReference>
<accession>A0A015J8S1</accession>
<dbReference type="Pfam" id="PF00651">
    <property type="entry name" value="BTB"/>
    <property type="match status" value="1"/>
</dbReference>
<dbReference type="InterPro" id="IPR003877">
    <property type="entry name" value="SPRY_dom"/>
</dbReference>
<comment type="caution">
    <text evidence="4">The sequence shown here is derived from an EMBL/GenBank/DDBJ whole genome shotgun (WGS) entry which is preliminary data.</text>
</comment>
<dbReference type="PROSITE" id="PS50188">
    <property type="entry name" value="B302_SPRY"/>
    <property type="match status" value="1"/>
</dbReference>
<dbReference type="SMR" id="A0A015J8S1"/>
<dbReference type="InterPro" id="IPR013320">
    <property type="entry name" value="ConA-like_dom_sf"/>
</dbReference>
<evidence type="ECO:0000259" key="3">
    <source>
        <dbReference type="PROSITE" id="PS50188"/>
    </source>
</evidence>
<dbReference type="HOGENOM" id="CLU_027011_1_0_1"/>
<dbReference type="AlphaFoldDB" id="A0A015J8S1"/>
<protein>
    <submittedName>
        <fullName evidence="4">Uncharacterized protein</fullName>
    </submittedName>
</protein>
<dbReference type="InterPro" id="IPR042846">
    <property type="entry name" value="BTBD19"/>
</dbReference>
<dbReference type="InterPro" id="IPR001870">
    <property type="entry name" value="B30.2/SPRY"/>
</dbReference>
<dbReference type="InterPro" id="IPR000210">
    <property type="entry name" value="BTB/POZ_dom"/>
</dbReference>
<dbReference type="SUPFAM" id="SSF49899">
    <property type="entry name" value="Concanavalin A-like lectins/glucanases"/>
    <property type="match status" value="1"/>
</dbReference>
<gene>
    <name evidence="4" type="ORF">RirG_153720</name>
</gene>
<feature type="domain" description="BTB" evidence="2">
    <location>
        <begin position="41"/>
        <end position="113"/>
    </location>
</feature>
<dbReference type="EMBL" id="JEMT01024016">
    <property type="protein sequence ID" value="EXX63280.1"/>
    <property type="molecule type" value="Genomic_DNA"/>
</dbReference>
<organism evidence="4 5">
    <name type="scientific">Rhizophagus irregularis (strain DAOM 197198w)</name>
    <name type="common">Glomus intraradices</name>
    <dbReference type="NCBI Taxonomy" id="1432141"/>
    <lineage>
        <taxon>Eukaryota</taxon>
        <taxon>Fungi</taxon>
        <taxon>Fungi incertae sedis</taxon>
        <taxon>Mucoromycota</taxon>
        <taxon>Glomeromycotina</taxon>
        <taxon>Glomeromycetes</taxon>
        <taxon>Glomerales</taxon>
        <taxon>Glomeraceae</taxon>
        <taxon>Rhizophagus</taxon>
    </lineage>
</organism>
<feature type="domain" description="B30.2/SPRY" evidence="3">
    <location>
        <begin position="320"/>
        <end position="494"/>
    </location>
</feature>
<dbReference type="Gene3D" id="3.30.710.10">
    <property type="entry name" value="Potassium Channel Kv1.1, Chain A"/>
    <property type="match status" value="1"/>
</dbReference>
<sequence length="494" mass="57236">MASQSDNPPNPPNSSNSSQPSPQPKSLEGDLRKLLYDERFYDISLKCSDNIVLNACKNILASRTEVFNEYIFDKSKKNNANQQRQQLEFDKVNSIAMKLILEYLYTSKNEKETLSVSNVIEVYYAAIFFKLDDLQNDIIEYTMKILREGDKTDETITYGTEELNELAKKLLSEFIEKFSLDVNNDMSKLLVDWVAKIQLFPDNADGDSLSLMGLQHLLNKTFETKDQFATYELTLFEYTLVKTKHIILEEKTGSKKPYDMNYDSNVIERIKDRLMPLLPFIDLRIIDPDDVVLKLEPLKLFPQEMITNAYRYRIEKKHELLQPIRGRITFRWKYEFEGKESKESKNPPPPPIITNNGFTVEVDSNIKNYQSIMGDLVIKGNGIHKWDISVENLNDTIYIGICGKDEKFDKPGDKTYQYGWALGSDGYVYNKRDWKWNNAKFTVGDVVNITVDMTAKHCYFSINNQTFYEVIGHAFPDELYPFVSLNKGGKLHIK</sequence>
<evidence type="ECO:0000259" key="2">
    <source>
        <dbReference type="PROSITE" id="PS50097"/>
    </source>
</evidence>
<feature type="compositionally biased region" description="Low complexity" evidence="1">
    <location>
        <begin position="1"/>
        <end position="20"/>
    </location>
</feature>
<dbReference type="Gene3D" id="2.60.120.920">
    <property type="match status" value="1"/>
</dbReference>
<evidence type="ECO:0000256" key="1">
    <source>
        <dbReference type="SAM" id="MobiDB-lite"/>
    </source>
</evidence>
<evidence type="ECO:0000313" key="4">
    <source>
        <dbReference type="EMBL" id="EXX63280.1"/>
    </source>
</evidence>
<dbReference type="Pfam" id="PF00622">
    <property type="entry name" value="SPRY"/>
    <property type="match status" value="1"/>
</dbReference>
<dbReference type="SUPFAM" id="SSF54695">
    <property type="entry name" value="POZ domain"/>
    <property type="match status" value="1"/>
</dbReference>
<dbReference type="PANTHER" id="PTHR46965">
    <property type="entry name" value="BTB/POZ DOMAIN-CONTAINING PROTEIN 19"/>
    <property type="match status" value="1"/>
</dbReference>
<reference evidence="4 5" key="1">
    <citation type="submission" date="2014-02" db="EMBL/GenBank/DDBJ databases">
        <title>Single nucleus genome sequencing reveals high similarity among nuclei of an endomycorrhizal fungus.</title>
        <authorList>
            <person name="Lin K."/>
            <person name="Geurts R."/>
            <person name="Zhang Z."/>
            <person name="Limpens E."/>
            <person name="Saunders D.G."/>
            <person name="Mu D."/>
            <person name="Pang E."/>
            <person name="Cao H."/>
            <person name="Cha H."/>
            <person name="Lin T."/>
            <person name="Zhou Q."/>
            <person name="Shang Y."/>
            <person name="Li Y."/>
            <person name="Ivanov S."/>
            <person name="Sharma T."/>
            <person name="Velzen R.V."/>
            <person name="Ruijter N.D."/>
            <person name="Aanen D.K."/>
            <person name="Win J."/>
            <person name="Kamoun S."/>
            <person name="Bisseling T."/>
            <person name="Huang S."/>
        </authorList>
    </citation>
    <scope>NUCLEOTIDE SEQUENCE [LARGE SCALE GENOMIC DNA]</scope>
    <source>
        <strain evidence="5">DAOM197198w</strain>
    </source>
</reference>
<dbReference type="SMART" id="SM00225">
    <property type="entry name" value="BTB"/>
    <property type="match status" value="1"/>
</dbReference>
<dbReference type="Proteomes" id="UP000022910">
    <property type="component" value="Unassembled WGS sequence"/>
</dbReference>
<dbReference type="OrthoDB" id="2317347at2759"/>
<feature type="region of interest" description="Disordered" evidence="1">
    <location>
        <begin position="1"/>
        <end position="27"/>
    </location>
</feature>
<dbReference type="PANTHER" id="PTHR46965:SF1">
    <property type="entry name" value="BTB_POZ DOMAIN-CONTAINING PROTEIN 19"/>
    <property type="match status" value="1"/>
</dbReference>
<dbReference type="InterPro" id="IPR043136">
    <property type="entry name" value="B30.2/SPRY_sf"/>
</dbReference>
<keyword evidence="5" id="KW-1185">Reference proteome</keyword>
<name>A0A015J8S1_RHIIW</name>
<proteinExistence type="predicted"/>